<dbReference type="OrthoDB" id="3555317at2759"/>
<dbReference type="KEGG" id="tre:TRIREDRAFT_109219"/>
<dbReference type="GeneID" id="18481828"/>
<dbReference type="EMBL" id="GL985070">
    <property type="protein sequence ID" value="EGR46927.1"/>
    <property type="molecule type" value="Genomic_DNA"/>
</dbReference>
<dbReference type="VEuPathDB" id="FungiDB:TRIREDRAFT_109219"/>
<keyword evidence="3" id="KW-1185">Reference proteome</keyword>
<organism evidence="3">
    <name type="scientific">Hypocrea jecorina (strain QM6a)</name>
    <name type="common">Trichoderma reesei</name>
    <dbReference type="NCBI Taxonomy" id="431241"/>
    <lineage>
        <taxon>Eukaryota</taxon>
        <taxon>Fungi</taxon>
        <taxon>Dikarya</taxon>
        <taxon>Ascomycota</taxon>
        <taxon>Pezizomycotina</taxon>
        <taxon>Sordariomycetes</taxon>
        <taxon>Hypocreomycetidae</taxon>
        <taxon>Hypocreales</taxon>
        <taxon>Hypocreaceae</taxon>
        <taxon>Trichoderma</taxon>
    </lineage>
</organism>
<evidence type="ECO:0000256" key="1">
    <source>
        <dbReference type="SAM" id="MobiDB-lite"/>
    </source>
</evidence>
<dbReference type="RefSeq" id="XP_006966951.1">
    <property type="nucleotide sequence ID" value="XM_006966889.1"/>
</dbReference>
<proteinExistence type="predicted"/>
<feature type="region of interest" description="Disordered" evidence="1">
    <location>
        <begin position="1"/>
        <end position="49"/>
    </location>
</feature>
<dbReference type="PANTHER" id="PTHR40618">
    <property type="entry name" value="B-ZIP TRANSCRIPTION FACTOR (EUROFUNG)-RELATED"/>
    <property type="match status" value="1"/>
</dbReference>
<dbReference type="AlphaFoldDB" id="G0RNX5"/>
<evidence type="ECO:0000313" key="3">
    <source>
        <dbReference type="Proteomes" id="UP000008984"/>
    </source>
</evidence>
<gene>
    <name evidence="2" type="ORF">TRIREDRAFT_109219</name>
</gene>
<name>G0RNX5_HYPJQ</name>
<dbReference type="eggNOG" id="ENOG502T4KK">
    <property type="taxonomic scope" value="Eukaryota"/>
</dbReference>
<feature type="compositionally biased region" description="Basic and acidic residues" evidence="1">
    <location>
        <begin position="123"/>
        <end position="133"/>
    </location>
</feature>
<dbReference type="HOGENOM" id="CLU_033170_0_0_1"/>
<dbReference type="PANTHER" id="PTHR40618:SF1">
    <property type="entry name" value="B-ZIP TRANSCRIPTION FACTOR (EUROFUNG)"/>
    <property type="match status" value="1"/>
</dbReference>
<evidence type="ECO:0000313" key="2">
    <source>
        <dbReference type="EMBL" id="EGR46927.1"/>
    </source>
</evidence>
<feature type="compositionally biased region" description="Basic residues" evidence="1">
    <location>
        <begin position="40"/>
        <end position="49"/>
    </location>
</feature>
<accession>G0RNX5</accession>
<reference evidence="2 3" key="1">
    <citation type="journal article" date="2008" name="Nat. Biotechnol.">
        <title>Genome sequencing and analysis of the biomass-degrading fungus Trichoderma reesei (syn. Hypocrea jecorina).</title>
        <authorList>
            <person name="Martinez D."/>
            <person name="Berka R.M."/>
            <person name="Henrissat B."/>
            <person name="Saloheimo M."/>
            <person name="Arvas M."/>
            <person name="Baker S.E."/>
            <person name="Chapman J."/>
            <person name="Chertkov O."/>
            <person name="Coutinho P.M."/>
            <person name="Cullen D."/>
            <person name="Danchin E.G."/>
            <person name="Grigoriev I.V."/>
            <person name="Harris P."/>
            <person name="Jackson M."/>
            <person name="Kubicek C.P."/>
            <person name="Han C.S."/>
            <person name="Ho I."/>
            <person name="Larrondo L.F."/>
            <person name="de Leon A.L."/>
            <person name="Magnuson J.K."/>
            <person name="Merino S."/>
            <person name="Misra M."/>
            <person name="Nelson B."/>
            <person name="Putnam N."/>
            <person name="Robbertse B."/>
            <person name="Salamov A.A."/>
            <person name="Schmoll M."/>
            <person name="Terry A."/>
            <person name="Thayer N."/>
            <person name="Westerholm-Parvinen A."/>
            <person name="Schoch C.L."/>
            <person name="Yao J."/>
            <person name="Barabote R."/>
            <person name="Nelson M.A."/>
            <person name="Detter C."/>
            <person name="Bruce D."/>
            <person name="Kuske C.R."/>
            <person name="Xie G."/>
            <person name="Richardson P."/>
            <person name="Rokhsar D.S."/>
            <person name="Lucas S.M."/>
            <person name="Rubin E.M."/>
            <person name="Dunn-Coleman N."/>
            <person name="Ward M."/>
            <person name="Brettin T.S."/>
        </authorList>
    </citation>
    <scope>NUCLEOTIDE SEQUENCE [LARGE SCALE GENOMIC DNA]</scope>
    <source>
        <strain evidence="2 3">QM6a</strain>
    </source>
</reference>
<sequence length="525" mass="58285">MDERKDAAESKDRPASRRRPGRPRMSETAQETPGEEARRTRMRLAQRSYRSRKQGALTLAKARADVLEAALDGSIEEFIKFYEHVSQSGNELPAGLLTQLNQTAMNIVFIARKARLEKSMLVGEQDRTPHDGATDAAEESGAGHQPADRPICSPAAETRFTEVRPLKKPHKLCTSDKPAPVSQRLMLACLRRAISLLQQGHFPVVAVNPAMLLPLQLERAERLLERVAHRLSGSPSLFSADCQYSDGRNLYLPKLMRLVEGNLNTLTPRFSPPNLQTLQFGRTRTMLHTAISDFQGEWLEAPDVEEYLEQRGIFVRMGNPSDVISLSAPALDDEPPRGPSVSSMHSLHYVNEPSLQTLGERTNTRSAVHGNQGLTMPESRPYTLGDHGAHGGISRRRAPHPEHDFTIFGKSLLEEQAIPTGYNNISLSDYYGEMRNLTENAGSGQEAQERLKITIDIDKLIQGLADKAVCLGPCPGIRRIHVDEAIRESCSKRFIKGINGRGSTFCTGTYNCQVIRIGNLEPVYI</sequence>
<feature type="region of interest" description="Disordered" evidence="1">
    <location>
        <begin position="123"/>
        <end position="154"/>
    </location>
</feature>
<protein>
    <submittedName>
        <fullName evidence="2">Predicted protein</fullName>
    </submittedName>
</protein>
<feature type="compositionally biased region" description="Basic and acidic residues" evidence="1">
    <location>
        <begin position="1"/>
        <end position="15"/>
    </location>
</feature>
<dbReference type="Proteomes" id="UP000008984">
    <property type="component" value="Unassembled WGS sequence"/>
</dbReference>